<dbReference type="AlphaFoldDB" id="A0A811L7D1"/>
<gene>
    <name evidence="7" type="ORF">BOKJ2_LOCUS10339</name>
</gene>
<dbReference type="PANTHER" id="PTHR24064">
    <property type="entry name" value="SOLUTE CARRIER FAMILY 22 MEMBER"/>
    <property type="match status" value="1"/>
</dbReference>
<dbReference type="GO" id="GO:0022857">
    <property type="term" value="F:transmembrane transporter activity"/>
    <property type="evidence" value="ECO:0007669"/>
    <property type="project" value="InterPro"/>
</dbReference>
<feature type="domain" description="Major facilitator superfamily (MFS) profile" evidence="6">
    <location>
        <begin position="1"/>
        <end position="454"/>
    </location>
</feature>
<dbReference type="PROSITE" id="PS50850">
    <property type="entry name" value="MFS"/>
    <property type="match status" value="1"/>
</dbReference>
<keyword evidence="4 5" id="KW-0472">Membrane</keyword>
<sequence>MLLPQAGIMTFMIYGGLGPKVVQCGDVDLRNWTKKEVCASIDQLSNNTRCQLEAQFKSLAFDFRYYCEDAVKIKNTISILMCGVLLGSIVFGQLSDLLGRKRLLMFSHFGMAIMTFLASGSPNLYKFTVLQTMAMFFAGGSGAINHVFLMENMPKKHRLWVSSVLTYSPNYVIMSIIAYYAEDWRTMLRVISAINVPAFFVLMIAFESPRWMIQKGKLEAARVTLKRIDIINKTATPERLELLDTLITNEAITTSQEKRRRRYYVYHLFYTSKFAIYISVISFSLVCTSILGYSTVFNMEYLSGSVYLNTIVYGVFRYVINIMVGILDFRILWLGRKLLYNTTLGFILFMLGTVVVSTVIGMNHPYIITFCVLFAAGMGSQLYMVNAVVTAELFPTAIRNQAASFSQLFSRFGGIVAPHLFLISKFWEPLPYFAMFTICVINLLLVNLFMPETKNVALVDHMPHKSERLWNRKPQTLPTTLTDTKLTE</sequence>
<dbReference type="EMBL" id="CAJFCW020000005">
    <property type="protein sequence ID" value="CAG9118226.1"/>
    <property type="molecule type" value="Genomic_DNA"/>
</dbReference>
<feature type="transmembrane region" description="Helical" evidence="5">
    <location>
        <begin position="433"/>
        <end position="450"/>
    </location>
</feature>
<evidence type="ECO:0000256" key="4">
    <source>
        <dbReference type="ARBA" id="ARBA00023136"/>
    </source>
</evidence>
<keyword evidence="3 5" id="KW-1133">Transmembrane helix</keyword>
<name>A0A811L7D1_9BILA</name>
<feature type="transmembrane region" description="Helical" evidence="5">
    <location>
        <begin position="187"/>
        <end position="206"/>
    </location>
</feature>
<dbReference type="OrthoDB" id="3936150at2759"/>
<feature type="transmembrane region" description="Helical" evidence="5">
    <location>
        <begin position="73"/>
        <end position="91"/>
    </location>
</feature>
<evidence type="ECO:0000313" key="7">
    <source>
        <dbReference type="EMBL" id="CAD5223569.1"/>
    </source>
</evidence>
<accession>A0A811L7D1</accession>
<dbReference type="EMBL" id="CAJFDH010000005">
    <property type="protein sequence ID" value="CAD5223569.1"/>
    <property type="molecule type" value="Genomic_DNA"/>
</dbReference>
<dbReference type="Proteomes" id="UP000783686">
    <property type="component" value="Unassembled WGS sequence"/>
</dbReference>
<evidence type="ECO:0000256" key="5">
    <source>
        <dbReference type="SAM" id="Phobius"/>
    </source>
</evidence>
<feature type="transmembrane region" description="Helical" evidence="5">
    <location>
        <begin position="160"/>
        <end position="181"/>
    </location>
</feature>
<keyword evidence="8" id="KW-1185">Reference proteome</keyword>
<reference evidence="7" key="1">
    <citation type="submission" date="2020-09" db="EMBL/GenBank/DDBJ databases">
        <authorList>
            <person name="Kikuchi T."/>
        </authorList>
    </citation>
    <scope>NUCLEOTIDE SEQUENCE</scope>
    <source>
        <strain evidence="7">SH1</strain>
    </source>
</reference>
<feature type="transmembrane region" description="Helical" evidence="5">
    <location>
        <begin position="366"/>
        <end position="388"/>
    </location>
</feature>
<evidence type="ECO:0000256" key="3">
    <source>
        <dbReference type="ARBA" id="ARBA00022989"/>
    </source>
</evidence>
<comment type="caution">
    <text evidence="7">The sequence shown here is derived from an EMBL/GenBank/DDBJ whole genome shotgun (WGS) entry which is preliminary data.</text>
</comment>
<dbReference type="Proteomes" id="UP000614601">
    <property type="component" value="Unassembled WGS sequence"/>
</dbReference>
<feature type="transmembrane region" description="Helical" evidence="5">
    <location>
        <begin position="103"/>
        <end position="121"/>
    </location>
</feature>
<dbReference type="SUPFAM" id="SSF103473">
    <property type="entry name" value="MFS general substrate transporter"/>
    <property type="match status" value="1"/>
</dbReference>
<feature type="transmembrane region" description="Helical" evidence="5">
    <location>
        <begin position="268"/>
        <end position="294"/>
    </location>
</feature>
<dbReference type="Gene3D" id="1.20.1250.20">
    <property type="entry name" value="MFS general substrate transporter like domains"/>
    <property type="match status" value="1"/>
</dbReference>
<feature type="transmembrane region" description="Helical" evidence="5">
    <location>
        <begin position="338"/>
        <end position="360"/>
    </location>
</feature>
<organism evidence="7 8">
    <name type="scientific">Bursaphelenchus okinawaensis</name>
    <dbReference type="NCBI Taxonomy" id="465554"/>
    <lineage>
        <taxon>Eukaryota</taxon>
        <taxon>Metazoa</taxon>
        <taxon>Ecdysozoa</taxon>
        <taxon>Nematoda</taxon>
        <taxon>Chromadorea</taxon>
        <taxon>Rhabditida</taxon>
        <taxon>Tylenchina</taxon>
        <taxon>Tylenchomorpha</taxon>
        <taxon>Aphelenchoidea</taxon>
        <taxon>Aphelenchoididae</taxon>
        <taxon>Bursaphelenchus</taxon>
    </lineage>
</organism>
<evidence type="ECO:0000256" key="2">
    <source>
        <dbReference type="ARBA" id="ARBA00022692"/>
    </source>
</evidence>
<dbReference type="Pfam" id="PF00083">
    <property type="entry name" value="Sugar_tr"/>
    <property type="match status" value="1"/>
</dbReference>
<evidence type="ECO:0000313" key="8">
    <source>
        <dbReference type="Proteomes" id="UP000614601"/>
    </source>
</evidence>
<dbReference type="InterPro" id="IPR036259">
    <property type="entry name" value="MFS_trans_sf"/>
</dbReference>
<dbReference type="InterPro" id="IPR005828">
    <property type="entry name" value="MFS_sugar_transport-like"/>
</dbReference>
<dbReference type="InterPro" id="IPR020846">
    <property type="entry name" value="MFS_dom"/>
</dbReference>
<feature type="transmembrane region" description="Helical" evidence="5">
    <location>
        <begin position="408"/>
        <end position="427"/>
    </location>
</feature>
<protein>
    <recommendedName>
        <fullName evidence="6">Major facilitator superfamily (MFS) profile domain-containing protein</fullName>
    </recommendedName>
</protein>
<evidence type="ECO:0000256" key="1">
    <source>
        <dbReference type="ARBA" id="ARBA00004141"/>
    </source>
</evidence>
<feature type="transmembrane region" description="Helical" evidence="5">
    <location>
        <begin position="306"/>
        <end position="326"/>
    </location>
</feature>
<proteinExistence type="predicted"/>
<dbReference type="GO" id="GO:0016020">
    <property type="term" value="C:membrane"/>
    <property type="evidence" value="ECO:0007669"/>
    <property type="project" value="UniProtKB-SubCell"/>
</dbReference>
<comment type="subcellular location">
    <subcellularLocation>
        <location evidence="1">Membrane</location>
        <topology evidence="1">Multi-pass membrane protein</topology>
    </subcellularLocation>
</comment>
<evidence type="ECO:0000259" key="6">
    <source>
        <dbReference type="PROSITE" id="PS50850"/>
    </source>
</evidence>
<keyword evidence="2 5" id="KW-0812">Transmembrane</keyword>